<evidence type="ECO:0000256" key="1">
    <source>
        <dbReference type="SAM" id="Phobius"/>
    </source>
</evidence>
<dbReference type="RefSeq" id="WP_068111739.1">
    <property type="nucleotide sequence ID" value="NZ_CP015079.1"/>
</dbReference>
<dbReference type="STRING" id="1300347.I601_3174"/>
<keyword evidence="3" id="KW-1185">Reference proteome</keyword>
<dbReference type="EMBL" id="CP015079">
    <property type="protein sequence ID" value="ANH39581.1"/>
    <property type="molecule type" value="Genomic_DNA"/>
</dbReference>
<dbReference type="Proteomes" id="UP000077868">
    <property type="component" value="Chromosome"/>
</dbReference>
<dbReference type="OrthoDB" id="3748887at2"/>
<organism evidence="2 3">
    <name type="scientific">Nocardioides dokdonensis FR1436</name>
    <dbReference type="NCBI Taxonomy" id="1300347"/>
    <lineage>
        <taxon>Bacteria</taxon>
        <taxon>Bacillati</taxon>
        <taxon>Actinomycetota</taxon>
        <taxon>Actinomycetes</taxon>
        <taxon>Propionibacteriales</taxon>
        <taxon>Nocardioidaceae</taxon>
        <taxon>Nocardioides</taxon>
    </lineage>
</organism>
<evidence type="ECO:0000313" key="3">
    <source>
        <dbReference type="Proteomes" id="UP000077868"/>
    </source>
</evidence>
<dbReference type="PATRIC" id="fig|1300347.3.peg.3175"/>
<dbReference type="KEGG" id="ndk:I601_3174"/>
<protein>
    <recommendedName>
        <fullName evidence="4">SHOCT domain-containing protein</fullName>
    </recommendedName>
</protein>
<keyword evidence="1" id="KW-0472">Membrane</keyword>
<feature type="transmembrane region" description="Helical" evidence="1">
    <location>
        <begin position="6"/>
        <end position="26"/>
    </location>
</feature>
<gene>
    <name evidence="2" type="ORF">I601_3174</name>
</gene>
<accession>A0A1A9GQ25</accession>
<keyword evidence="1" id="KW-1133">Transmembrane helix</keyword>
<dbReference type="AlphaFoldDB" id="A0A1A9GQ25"/>
<evidence type="ECO:0000313" key="2">
    <source>
        <dbReference type="EMBL" id="ANH39581.1"/>
    </source>
</evidence>
<evidence type="ECO:0008006" key="4">
    <source>
        <dbReference type="Google" id="ProtNLM"/>
    </source>
</evidence>
<sequence length="75" mass="7966">MTALFYGVLLVLGVVLLVVTAVRVLVGGLEAGSGRPGRPSGTGGARQILEERYAAGELSTEEYQHRSRVLGEERP</sequence>
<name>A0A1A9GQ25_9ACTN</name>
<keyword evidence="1" id="KW-0812">Transmembrane</keyword>
<reference evidence="2 3" key="1">
    <citation type="submission" date="2016-03" db="EMBL/GenBank/DDBJ databases">
        <title>Complete genome sequence of a soil Actinobacterium, Nocardioides dokdonensis FR1436.</title>
        <authorList>
            <person name="Kwon S.-K."/>
            <person name="Kim K."/>
            <person name="Kim J.F."/>
        </authorList>
    </citation>
    <scope>NUCLEOTIDE SEQUENCE [LARGE SCALE GENOMIC DNA]</scope>
    <source>
        <strain evidence="2 3">FR1436</strain>
    </source>
</reference>
<proteinExistence type="predicted"/>